<proteinExistence type="evidence at transcript level"/>
<feature type="domain" description="Carboxylesterase type B" evidence="6">
    <location>
        <begin position="6"/>
        <end position="519"/>
    </location>
</feature>
<evidence type="ECO:0000313" key="7">
    <source>
        <dbReference type="EMBL" id="ANS53402.1"/>
    </source>
</evidence>
<dbReference type="InterPro" id="IPR029058">
    <property type="entry name" value="AB_hydrolase_fold"/>
</dbReference>
<evidence type="ECO:0000256" key="3">
    <source>
        <dbReference type="ARBA" id="ARBA00022801"/>
    </source>
</evidence>
<dbReference type="EMBL" id="KX255845">
    <property type="protein sequence ID" value="ANS53402.1"/>
    <property type="molecule type" value="mRNA"/>
</dbReference>
<dbReference type="PANTHER" id="PTHR43142">
    <property type="entry name" value="CARBOXYLIC ESTER HYDROLASE"/>
    <property type="match status" value="1"/>
</dbReference>
<name>A0A2S0BZ21_SITOR</name>
<keyword evidence="3" id="KW-0378">Hydrolase</keyword>
<evidence type="ECO:0000256" key="4">
    <source>
        <dbReference type="ARBA" id="ARBA00023180"/>
    </source>
</evidence>
<dbReference type="GO" id="GO:0052689">
    <property type="term" value="F:carboxylic ester hydrolase activity"/>
    <property type="evidence" value="ECO:0007669"/>
    <property type="project" value="UniProtKB-KW"/>
</dbReference>
<organism evidence="7">
    <name type="scientific">Sitophilus oryzae</name>
    <name type="common">Rice weevil</name>
    <name type="synonym">Curculio oryzae</name>
    <dbReference type="NCBI Taxonomy" id="7048"/>
    <lineage>
        <taxon>Eukaryota</taxon>
        <taxon>Metazoa</taxon>
        <taxon>Ecdysozoa</taxon>
        <taxon>Arthropoda</taxon>
        <taxon>Hexapoda</taxon>
        <taxon>Insecta</taxon>
        <taxon>Pterygota</taxon>
        <taxon>Neoptera</taxon>
        <taxon>Endopterygota</taxon>
        <taxon>Coleoptera</taxon>
        <taxon>Polyphaga</taxon>
        <taxon>Cucujiformia</taxon>
        <taxon>Curculionidae</taxon>
        <taxon>Dryophthorinae</taxon>
        <taxon>Sitophilus</taxon>
    </lineage>
</organism>
<evidence type="ECO:0000256" key="2">
    <source>
        <dbReference type="ARBA" id="ARBA00022487"/>
    </source>
</evidence>
<protein>
    <submittedName>
        <fullName evidence="7">Esterase 2</fullName>
    </submittedName>
</protein>
<sequence length="537" mass="60253">MADTNDPVISINEGKIRGFKGTNYDGETIYEFLGIPFAKPPVNELRFKPPEPIEPWTDVRDATKPGSPSISRDDLTRELVGNEDCLSVNVYTKYLPKHTVTLKPVMVYIYGGGLTSGSSRPGLYGPEFLLLQDIVLVTFNYRLGVLGFLSLSDASLGVPGNNGFKDQCMALKWVQKNIKNFSGDPNNVTIFGESAGSASVHAHVLSPASRGLFHRAILQSGCCLNSWFWGSKDNARNLVKLLGKDAKNDKEALEILKAAPALDIFNAQEKMGDVLFPAKNRPFSAVIESPNPDGFLTKSPVDIMKEGSYNQVSLVFGYTDTEGMLFDLDKMLRRQSGIPVPEFKIKKLIPYQINVPETETQTICDKLEKLYKNERNASRYDEATDSCFLIGIIESLKMHLATAQHPIYLYRVSICTELNHLKRLMNKINDPGVCHADDLGYLFHTEITPDIQKNSLEERSMKSFVRLWTNFAKFGNPTVGDDLQITWESLRNGSSLKLLDIGEKLVFKDIPESERLDVWKQILNKFPFVRFGYVNQN</sequence>
<feature type="region of interest" description="Disordered" evidence="5">
    <location>
        <begin position="53"/>
        <end position="73"/>
    </location>
</feature>
<evidence type="ECO:0000256" key="5">
    <source>
        <dbReference type="SAM" id="MobiDB-lite"/>
    </source>
</evidence>
<evidence type="ECO:0000259" key="6">
    <source>
        <dbReference type="Pfam" id="PF00135"/>
    </source>
</evidence>
<dbReference type="SUPFAM" id="SSF53474">
    <property type="entry name" value="alpha/beta-Hydrolases"/>
    <property type="match status" value="1"/>
</dbReference>
<dbReference type="OrthoDB" id="19653at2759"/>
<dbReference type="AlphaFoldDB" id="A0A2S0BZ21"/>
<evidence type="ECO:0000256" key="1">
    <source>
        <dbReference type="ARBA" id="ARBA00005964"/>
    </source>
</evidence>
<keyword evidence="4" id="KW-0325">Glycoprotein</keyword>
<dbReference type="PANTHER" id="PTHR43142:SF1">
    <property type="entry name" value="CARBOXYLIC ESTER HYDROLASE"/>
    <property type="match status" value="1"/>
</dbReference>
<feature type="compositionally biased region" description="Basic and acidic residues" evidence="5">
    <location>
        <begin position="53"/>
        <end position="63"/>
    </location>
</feature>
<dbReference type="Gene3D" id="3.40.50.1820">
    <property type="entry name" value="alpha/beta hydrolase"/>
    <property type="match status" value="1"/>
</dbReference>
<accession>A0A2S0BZ21</accession>
<dbReference type="InterPro" id="IPR002018">
    <property type="entry name" value="CarbesteraseB"/>
</dbReference>
<comment type="similarity">
    <text evidence="1">Belongs to the type-B carboxylesterase/lipase family.</text>
</comment>
<keyword evidence="2" id="KW-0719">Serine esterase</keyword>
<dbReference type="Pfam" id="PF00135">
    <property type="entry name" value="COesterase"/>
    <property type="match status" value="1"/>
</dbReference>
<reference evidence="7" key="1">
    <citation type="submission" date="2016-05" db="EMBL/GenBank/DDBJ databases">
        <title>Cloning and sequence analysis of EST genes from Sitophilus oryzae.</title>
        <authorList>
            <person name="Hu F."/>
            <person name="Ye K."/>
            <person name="Lu Y.J."/>
            <person name="Wei Z.J."/>
        </authorList>
    </citation>
    <scope>NUCLEOTIDE SEQUENCE</scope>
</reference>